<feature type="region of interest" description="Disordered" evidence="1">
    <location>
        <begin position="44"/>
        <end position="64"/>
    </location>
</feature>
<protein>
    <submittedName>
        <fullName evidence="2">Uncharacterized protein</fullName>
    </submittedName>
</protein>
<feature type="compositionally biased region" description="Pro residues" evidence="1">
    <location>
        <begin position="84"/>
        <end position="94"/>
    </location>
</feature>
<keyword evidence="3" id="KW-1185">Reference proteome</keyword>
<sequence>MCHGQPSTHPCSHTSITWNYCSSAPLDLDTGCESPCADTSFAPSLATPSSCPLQNSPTARLKRDPKTFEVEAVQATWTSGCPTPDFPLPDPQHLPPRKCADGGSSRRPVFPSDEAQPSSSAPSSLSPSVSSPPRYAIDLDCSSLGKKNTSMEKKGQKGKRN</sequence>
<organism evidence="2 3">
    <name type="scientific">Cephalotrichum gorgonifer</name>
    <dbReference type="NCBI Taxonomy" id="2041049"/>
    <lineage>
        <taxon>Eukaryota</taxon>
        <taxon>Fungi</taxon>
        <taxon>Dikarya</taxon>
        <taxon>Ascomycota</taxon>
        <taxon>Pezizomycotina</taxon>
        <taxon>Sordariomycetes</taxon>
        <taxon>Hypocreomycetidae</taxon>
        <taxon>Microascales</taxon>
        <taxon>Microascaceae</taxon>
        <taxon>Cephalotrichum</taxon>
    </lineage>
</organism>
<proteinExistence type="predicted"/>
<feature type="region of interest" description="Disordered" evidence="1">
    <location>
        <begin position="78"/>
        <end position="161"/>
    </location>
</feature>
<feature type="compositionally biased region" description="Polar residues" evidence="1">
    <location>
        <begin position="46"/>
        <end position="58"/>
    </location>
</feature>
<evidence type="ECO:0000313" key="3">
    <source>
        <dbReference type="Proteomes" id="UP001187682"/>
    </source>
</evidence>
<comment type="caution">
    <text evidence="2">The sequence shown here is derived from an EMBL/GenBank/DDBJ whole genome shotgun (WGS) entry which is preliminary data.</text>
</comment>
<dbReference type="AlphaFoldDB" id="A0AAE8SSN3"/>
<dbReference type="Proteomes" id="UP001187682">
    <property type="component" value="Unassembled WGS sequence"/>
</dbReference>
<evidence type="ECO:0000313" key="2">
    <source>
        <dbReference type="EMBL" id="SPN98755.1"/>
    </source>
</evidence>
<name>A0AAE8SSN3_9PEZI</name>
<evidence type="ECO:0000256" key="1">
    <source>
        <dbReference type="SAM" id="MobiDB-lite"/>
    </source>
</evidence>
<dbReference type="EMBL" id="ONZQ02000002">
    <property type="protein sequence ID" value="SPN98755.1"/>
    <property type="molecule type" value="Genomic_DNA"/>
</dbReference>
<feature type="compositionally biased region" description="Low complexity" evidence="1">
    <location>
        <begin position="117"/>
        <end position="133"/>
    </location>
</feature>
<reference evidence="2" key="1">
    <citation type="submission" date="2018-03" db="EMBL/GenBank/DDBJ databases">
        <authorList>
            <person name="Guldener U."/>
        </authorList>
    </citation>
    <scope>NUCLEOTIDE SEQUENCE</scope>
</reference>
<accession>A0AAE8SSN3</accession>
<gene>
    <name evidence="2" type="ORF">DNG_01798</name>
</gene>